<evidence type="ECO:0000313" key="10">
    <source>
        <dbReference type="EMBL" id="TQV79905.1"/>
    </source>
</evidence>
<name>A0A545TRR1_9PROT</name>
<evidence type="ECO:0000256" key="7">
    <source>
        <dbReference type="SAM" id="MobiDB-lite"/>
    </source>
</evidence>
<dbReference type="PROSITE" id="PS51677">
    <property type="entry name" value="NODB"/>
    <property type="match status" value="1"/>
</dbReference>
<comment type="caution">
    <text evidence="10">The sequence shown here is derived from an EMBL/GenBank/DDBJ whole genome shotgun (WGS) entry which is preliminary data.</text>
</comment>
<gene>
    <name evidence="10" type="ORF">FKG95_14580</name>
</gene>
<feature type="domain" description="NodB homology" evidence="9">
    <location>
        <begin position="127"/>
        <end position="346"/>
    </location>
</feature>
<dbReference type="AlphaFoldDB" id="A0A545TRR1"/>
<evidence type="ECO:0000256" key="5">
    <source>
        <dbReference type="ARBA" id="ARBA00022729"/>
    </source>
</evidence>
<feature type="region of interest" description="Disordered" evidence="7">
    <location>
        <begin position="37"/>
        <end position="65"/>
    </location>
</feature>
<dbReference type="Proteomes" id="UP000315252">
    <property type="component" value="Unassembled WGS sequence"/>
</dbReference>
<dbReference type="Gene3D" id="3.20.20.370">
    <property type="entry name" value="Glycoside hydrolase/deacetylase"/>
    <property type="match status" value="1"/>
</dbReference>
<dbReference type="InterPro" id="IPR051398">
    <property type="entry name" value="Polysacch_Deacetylase"/>
</dbReference>
<reference evidence="10 11" key="1">
    <citation type="submission" date="2019-06" db="EMBL/GenBank/DDBJ databases">
        <title>Whole genome sequence for Rhodospirillaceae sp. R148.</title>
        <authorList>
            <person name="Wang G."/>
        </authorList>
    </citation>
    <scope>NUCLEOTIDE SEQUENCE [LARGE SCALE GENOMIC DNA]</scope>
    <source>
        <strain evidence="10 11">R148</strain>
    </source>
</reference>
<dbReference type="RefSeq" id="WP_142897085.1">
    <property type="nucleotide sequence ID" value="NZ_ML660055.1"/>
</dbReference>
<dbReference type="GO" id="GO:0016810">
    <property type="term" value="F:hydrolase activity, acting on carbon-nitrogen (but not peptide) bonds"/>
    <property type="evidence" value="ECO:0007669"/>
    <property type="project" value="InterPro"/>
</dbReference>
<dbReference type="InterPro" id="IPR011330">
    <property type="entry name" value="Glyco_hydro/deAcase_b/a-brl"/>
</dbReference>
<comment type="subcellular location">
    <subcellularLocation>
        <location evidence="2">Secreted</location>
    </subcellularLocation>
</comment>
<evidence type="ECO:0000256" key="3">
    <source>
        <dbReference type="ARBA" id="ARBA00010973"/>
    </source>
</evidence>
<comment type="similarity">
    <text evidence="3">Belongs to the polysaccharide deacetylase family.</text>
</comment>
<dbReference type="GO" id="GO:0005975">
    <property type="term" value="P:carbohydrate metabolic process"/>
    <property type="evidence" value="ECO:0007669"/>
    <property type="project" value="InterPro"/>
</dbReference>
<dbReference type="Pfam" id="PF01522">
    <property type="entry name" value="Polysacc_deac_1"/>
    <property type="match status" value="1"/>
</dbReference>
<accession>A0A545TRR1</accession>
<feature type="signal peptide" evidence="8">
    <location>
        <begin position="1"/>
        <end position="32"/>
    </location>
</feature>
<evidence type="ECO:0000256" key="6">
    <source>
        <dbReference type="ARBA" id="ARBA00032976"/>
    </source>
</evidence>
<organism evidence="10 11">
    <name type="scientific">Denitrobaculum tricleocarpae</name>
    <dbReference type="NCBI Taxonomy" id="2591009"/>
    <lineage>
        <taxon>Bacteria</taxon>
        <taxon>Pseudomonadati</taxon>
        <taxon>Pseudomonadota</taxon>
        <taxon>Alphaproteobacteria</taxon>
        <taxon>Rhodospirillales</taxon>
        <taxon>Rhodospirillaceae</taxon>
        <taxon>Denitrobaculum</taxon>
    </lineage>
</organism>
<dbReference type="OrthoDB" id="9782872at2"/>
<keyword evidence="11" id="KW-1185">Reference proteome</keyword>
<feature type="chain" id="PRO_5022150933" description="Chitooligosaccharide deacetylase" evidence="8">
    <location>
        <begin position="33"/>
        <end position="384"/>
    </location>
</feature>
<dbReference type="EMBL" id="VHSH01000004">
    <property type="protein sequence ID" value="TQV79905.1"/>
    <property type="molecule type" value="Genomic_DNA"/>
</dbReference>
<protein>
    <recommendedName>
        <fullName evidence="4">Chitooligosaccharide deacetylase</fullName>
    </recommendedName>
    <alternativeName>
        <fullName evidence="6">Nodulation protein B</fullName>
    </alternativeName>
</protein>
<evidence type="ECO:0000256" key="8">
    <source>
        <dbReference type="SAM" id="SignalP"/>
    </source>
</evidence>
<evidence type="ECO:0000313" key="11">
    <source>
        <dbReference type="Proteomes" id="UP000315252"/>
    </source>
</evidence>
<dbReference type="SUPFAM" id="SSF88713">
    <property type="entry name" value="Glycoside hydrolase/deacetylase"/>
    <property type="match status" value="1"/>
</dbReference>
<dbReference type="InterPro" id="IPR002509">
    <property type="entry name" value="NODB_dom"/>
</dbReference>
<evidence type="ECO:0000259" key="9">
    <source>
        <dbReference type="PROSITE" id="PS51677"/>
    </source>
</evidence>
<comment type="function">
    <text evidence="1">Is involved in generating a small heat-stable compound (Nod), an acylated oligomer of N-acetylglucosamine, that stimulates mitosis in various plant protoplasts.</text>
</comment>
<evidence type="ECO:0000256" key="1">
    <source>
        <dbReference type="ARBA" id="ARBA00003236"/>
    </source>
</evidence>
<sequence>MTSPVKTSSPVRKICWSLALALILGASPVVFAPVPPAQATTAPAHSTPDPAQPPARTEADPEARPAADNGAVAVMYQRFGESGFPATNITLAQFEAHIAELQSGNYNVLPLTEVVRALREGRTLPDRSVVLTIDDAYASVFREAWPRLRAANLPFTLFVSSDAVDRNYPDFMTWDQLRELSKQPIVTIGLHGSKHGHMIEADSASNLARIKEAGRRLQEELGAAATIFAYPYGEYGTELVEVAREAGFEAAVGQQSGAIGRTEDLFTLPRFPLSETYGGLDRFRLTVNSLPLPVTDVTPGDLLLSEETNPPAYGFTVTAEVQSLNGLQCYTGNHEVVVEQLGLDRVEVRIDSALKPGRRRINCTLPGPDRRWRWLGKQFYIPRS</sequence>
<dbReference type="PANTHER" id="PTHR34216:SF3">
    <property type="entry name" value="POLY-BETA-1,6-N-ACETYL-D-GLUCOSAMINE N-DEACETYLASE"/>
    <property type="match status" value="1"/>
</dbReference>
<evidence type="ECO:0000256" key="2">
    <source>
        <dbReference type="ARBA" id="ARBA00004613"/>
    </source>
</evidence>
<proteinExistence type="inferred from homology"/>
<feature type="compositionally biased region" description="Low complexity" evidence="7">
    <location>
        <begin position="37"/>
        <end position="48"/>
    </location>
</feature>
<dbReference type="CDD" id="cd10973">
    <property type="entry name" value="CE4_DAC_u4_5s"/>
    <property type="match status" value="1"/>
</dbReference>
<evidence type="ECO:0000256" key="4">
    <source>
        <dbReference type="ARBA" id="ARBA00020071"/>
    </source>
</evidence>
<dbReference type="PANTHER" id="PTHR34216">
    <property type="match status" value="1"/>
</dbReference>
<dbReference type="GO" id="GO:0005576">
    <property type="term" value="C:extracellular region"/>
    <property type="evidence" value="ECO:0007669"/>
    <property type="project" value="UniProtKB-SubCell"/>
</dbReference>
<keyword evidence="5 8" id="KW-0732">Signal</keyword>